<name>A0A160P766_STRLU</name>
<evidence type="ECO:0000313" key="4">
    <source>
        <dbReference type="EMBL" id="BAU87194.1"/>
    </source>
</evidence>
<gene>
    <name evidence="4" type="ORF">SLA_6325</name>
</gene>
<reference evidence="4 5" key="1">
    <citation type="journal article" date="2016" name="Genome Announc.">
        <title>Complete Genome Sequence of Thiostrepton-Producing Streptomyces laurentii ATCC 31255.</title>
        <authorList>
            <person name="Doi K."/>
            <person name="Fujino Y."/>
            <person name="Nagayoshi Y."/>
            <person name="Ohshima T."/>
            <person name="Ogata S."/>
        </authorList>
    </citation>
    <scope>NUCLEOTIDE SEQUENCE [LARGE SCALE GENOMIC DNA]</scope>
    <source>
        <strain evidence="4 5">ATCC 31255</strain>
    </source>
</reference>
<proteinExistence type="predicted"/>
<evidence type="ECO:0000256" key="3">
    <source>
        <dbReference type="SAM" id="SignalP"/>
    </source>
</evidence>
<feature type="region of interest" description="Disordered" evidence="1">
    <location>
        <begin position="31"/>
        <end position="55"/>
    </location>
</feature>
<keyword evidence="3" id="KW-0732">Signal</keyword>
<feature type="signal peptide" evidence="3">
    <location>
        <begin position="1"/>
        <end position="30"/>
    </location>
</feature>
<feature type="chain" id="PRO_5007818534" evidence="3">
    <location>
        <begin position="31"/>
        <end position="244"/>
    </location>
</feature>
<keyword evidence="5" id="KW-1185">Reference proteome</keyword>
<evidence type="ECO:0000256" key="1">
    <source>
        <dbReference type="SAM" id="MobiDB-lite"/>
    </source>
</evidence>
<dbReference type="AlphaFoldDB" id="A0A160P766"/>
<keyword evidence="2" id="KW-1133">Transmembrane helix</keyword>
<feature type="region of interest" description="Disordered" evidence="1">
    <location>
        <begin position="128"/>
        <end position="196"/>
    </location>
</feature>
<keyword evidence="2" id="KW-0812">Transmembrane</keyword>
<feature type="transmembrane region" description="Helical" evidence="2">
    <location>
        <begin position="213"/>
        <end position="235"/>
    </location>
</feature>
<feature type="compositionally biased region" description="Basic and acidic residues" evidence="1">
    <location>
        <begin position="145"/>
        <end position="185"/>
    </location>
</feature>
<dbReference type="KEGG" id="slau:SLA_6325"/>
<sequence>MRVIQAATSAALLAVAPVAAAVLMAPAASAEDGGPAGVFPKESGGPAGVLPKLEGSGHGGTVFGVSVTPRQVAPGGTVTLRADGCRAPMATVESDAFDAVTLRDGRPGTATVDSDAKPGERYEVTFDCKGERGSTTLTVTGGGGHGREPGREQGHEPGRDQDRDHGRDQGRDHERDERGGRDHEGFPPIGAHRGVNAGFGSASGAVTGEPGGFGTAGAVAGGVLIAGALGAAVVLTRRRERTDG</sequence>
<dbReference type="EMBL" id="AP017424">
    <property type="protein sequence ID" value="BAU87194.1"/>
    <property type="molecule type" value="Genomic_DNA"/>
</dbReference>
<keyword evidence="4" id="KW-0449">Lipoprotein</keyword>
<accession>A0A160P766</accession>
<protein>
    <submittedName>
        <fullName evidence="4">Lipoprotein</fullName>
    </submittedName>
</protein>
<evidence type="ECO:0000313" key="5">
    <source>
        <dbReference type="Proteomes" id="UP000217676"/>
    </source>
</evidence>
<evidence type="ECO:0000256" key="2">
    <source>
        <dbReference type="SAM" id="Phobius"/>
    </source>
</evidence>
<keyword evidence="2" id="KW-0472">Membrane</keyword>
<dbReference type="Proteomes" id="UP000217676">
    <property type="component" value="Chromosome"/>
</dbReference>
<organism evidence="4 5">
    <name type="scientific">Streptomyces laurentii</name>
    <dbReference type="NCBI Taxonomy" id="39478"/>
    <lineage>
        <taxon>Bacteria</taxon>
        <taxon>Bacillati</taxon>
        <taxon>Actinomycetota</taxon>
        <taxon>Actinomycetes</taxon>
        <taxon>Kitasatosporales</taxon>
        <taxon>Streptomycetaceae</taxon>
        <taxon>Streptomyces</taxon>
    </lineage>
</organism>